<sequence>MVLDDLEDTKKGPFCKPYGQLYYDNLEKLPSFQVIEAYLFCLSEASQKIQQAVAVLEGVLEKGAKKLKDIDEPQEMQHIYGKLTSSRVDIEKEIEHLSEDRREIDKLISLYSEKGVFVMPIHDFMTIFDADYAIKVEKKRTDSDELYHVDIKGKDIDGCAGFEHLNKVMTGHLIRKVLARQEKAEECRTSE</sequence>
<evidence type="ECO:0000313" key="1">
    <source>
        <dbReference type="EMBL" id="KPK64687.1"/>
    </source>
</evidence>
<dbReference type="Proteomes" id="UP000051373">
    <property type="component" value="Unassembled WGS sequence"/>
</dbReference>
<organism evidence="1 2">
    <name type="scientific">candidate division WOR_3 bacterium SM23_42</name>
    <dbReference type="NCBI Taxonomy" id="1703779"/>
    <lineage>
        <taxon>Bacteria</taxon>
        <taxon>Bacteria division WOR-3</taxon>
    </lineage>
</organism>
<comment type="caution">
    <text evidence="1">The sequence shown here is derived from an EMBL/GenBank/DDBJ whole genome shotgun (WGS) entry which is preliminary data.</text>
</comment>
<accession>A0A0S8FVK2</accession>
<evidence type="ECO:0000313" key="2">
    <source>
        <dbReference type="Proteomes" id="UP000051373"/>
    </source>
</evidence>
<dbReference type="EMBL" id="LJUJ01000001">
    <property type="protein sequence ID" value="KPK64687.1"/>
    <property type="molecule type" value="Genomic_DNA"/>
</dbReference>
<proteinExistence type="predicted"/>
<reference evidence="1 2" key="1">
    <citation type="journal article" date="2015" name="Microbiome">
        <title>Genomic resolution of linkages in carbon, nitrogen, and sulfur cycling among widespread estuary sediment bacteria.</title>
        <authorList>
            <person name="Baker B.J."/>
            <person name="Lazar C.S."/>
            <person name="Teske A.P."/>
            <person name="Dick G.J."/>
        </authorList>
    </citation>
    <scope>NUCLEOTIDE SEQUENCE [LARGE SCALE GENOMIC DNA]</scope>
    <source>
        <strain evidence="1">SM23_42</strain>
    </source>
</reference>
<gene>
    <name evidence="1" type="ORF">AMJ83_00340</name>
</gene>
<protein>
    <submittedName>
        <fullName evidence="1">Uncharacterized protein</fullName>
    </submittedName>
</protein>
<dbReference type="AlphaFoldDB" id="A0A0S8FVK2"/>
<name>A0A0S8FVK2_UNCW3</name>